<feature type="coiled-coil region" evidence="1">
    <location>
        <begin position="1566"/>
        <end position="1600"/>
    </location>
</feature>
<evidence type="ECO:0000256" key="1">
    <source>
        <dbReference type="SAM" id="Coils"/>
    </source>
</evidence>
<feature type="coiled-coil region" evidence="1">
    <location>
        <begin position="627"/>
        <end position="744"/>
    </location>
</feature>
<feature type="compositionally biased region" description="Basic and acidic residues" evidence="2">
    <location>
        <begin position="1531"/>
        <end position="1547"/>
    </location>
</feature>
<name>A0ABD3LXE5_9STRA</name>
<feature type="compositionally biased region" description="Low complexity" evidence="2">
    <location>
        <begin position="70"/>
        <end position="92"/>
    </location>
</feature>
<evidence type="ECO:0008006" key="5">
    <source>
        <dbReference type="Google" id="ProtNLM"/>
    </source>
</evidence>
<feature type="region of interest" description="Disordered" evidence="2">
    <location>
        <begin position="265"/>
        <end position="284"/>
    </location>
</feature>
<feature type="region of interest" description="Disordered" evidence="2">
    <location>
        <begin position="2083"/>
        <end position="2118"/>
    </location>
</feature>
<feature type="coiled-coil region" evidence="1">
    <location>
        <begin position="782"/>
        <end position="883"/>
    </location>
</feature>
<feature type="region of interest" description="Disordered" evidence="2">
    <location>
        <begin position="2211"/>
        <end position="2232"/>
    </location>
</feature>
<feature type="coiled-coil region" evidence="1">
    <location>
        <begin position="1891"/>
        <end position="2005"/>
    </location>
</feature>
<accession>A0ABD3LXE5</accession>
<evidence type="ECO:0000256" key="2">
    <source>
        <dbReference type="SAM" id="MobiDB-lite"/>
    </source>
</evidence>
<dbReference type="Gene3D" id="1.20.5.340">
    <property type="match status" value="1"/>
</dbReference>
<feature type="region of interest" description="Disordered" evidence="2">
    <location>
        <begin position="1531"/>
        <end position="1550"/>
    </location>
</feature>
<feature type="compositionally biased region" description="Low complexity" evidence="2">
    <location>
        <begin position="104"/>
        <end position="125"/>
    </location>
</feature>
<reference evidence="3 4" key="1">
    <citation type="submission" date="2024-10" db="EMBL/GenBank/DDBJ databases">
        <title>Updated reference genomes for cyclostephanoid diatoms.</title>
        <authorList>
            <person name="Roberts W.R."/>
            <person name="Alverson A.J."/>
        </authorList>
    </citation>
    <scope>NUCLEOTIDE SEQUENCE [LARGE SCALE GENOMIC DNA]</scope>
    <source>
        <strain evidence="3 4">AJA232-27</strain>
    </source>
</reference>
<dbReference type="Gene3D" id="1.10.287.1490">
    <property type="match status" value="1"/>
</dbReference>
<gene>
    <name evidence="3" type="ORF">ACHAWU_007695</name>
</gene>
<feature type="compositionally biased region" description="Basic and acidic residues" evidence="2">
    <location>
        <begin position="2101"/>
        <end position="2114"/>
    </location>
</feature>
<evidence type="ECO:0000313" key="4">
    <source>
        <dbReference type="Proteomes" id="UP001530293"/>
    </source>
</evidence>
<feature type="region of interest" description="Disordered" evidence="2">
    <location>
        <begin position="18"/>
        <end position="125"/>
    </location>
</feature>
<feature type="coiled-coil region" evidence="1">
    <location>
        <begin position="1461"/>
        <end position="1495"/>
    </location>
</feature>
<feature type="region of interest" description="Disordered" evidence="2">
    <location>
        <begin position="132"/>
        <end position="151"/>
    </location>
</feature>
<feature type="region of interest" description="Disordered" evidence="2">
    <location>
        <begin position="1723"/>
        <end position="1743"/>
    </location>
</feature>
<feature type="region of interest" description="Disordered" evidence="2">
    <location>
        <begin position="384"/>
        <end position="407"/>
    </location>
</feature>
<dbReference type="PANTHER" id="PTHR43941">
    <property type="entry name" value="STRUCTURAL MAINTENANCE OF CHROMOSOMES PROTEIN 2"/>
    <property type="match status" value="1"/>
</dbReference>
<feature type="coiled-coil region" evidence="1">
    <location>
        <begin position="940"/>
        <end position="1016"/>
    </location>
</feature>
<dbReference type="EMBL" id="JALLBG020000305">
    <property type="protein sequence ID" value="KAL3756424.1"/>
    <property type="molecule type" value="Genomic_DNA"/>
</dbReference>
<dbReference type="Proteomes" id="UP001530293">
    <property type="component" value="Unassembled WGS sequence"/>
</dbReference>
<keyword evidence="1" id="KW-0175">Coiled coil</keyword>
<comment type="caution">
    <text evidence="3">The sequence shown here is derived from an EMBL/GenBank/DDBJ whole genome shotgun (WGS) entry which is preliminary data.</text>
</comment>
<feature type="coiled-coil region" evidence="1">
    <location>
        <begin position="1059"/>
        <end position="1298"/>
    </location>
</feature>
<organism evidence="3 4">
    <name type="scientific">Discostella pseudostelligera</name>
    <dbReference type="NCBI Taxonomy" id="259834"/>
    <lineage>
        <taxon>Eukaryota</taxon>
        <taxon>Sar</taxon>
        <taxon>Stramenopiles</taxon>
        <taxon>Ochrophyta</taxon>
        <taxon>Bacillariophyta</taxon>
        <taxon>Coscinodiscophyceae</taxon>
        <taxon>Thalassiosirophycidae</taxon>
        <taxon>Stephanodiscales</taxon>
        <taxon>Stephanodiscaceae</taxon>
        <taxon>Discostella</taxon>
    </lineage>
</organism>
<sequence>MTRSCSPESCEKSIIDGKFDTDVLPMTMTMPSPNQNQRQQHQRQKQKQPQINTTTTTSLAPMMVTPDANAAAASTTSTTTASVARRMPSIIISPPPPLQYAYQTPQKSTPSSSTTFSSSLSPSTGVTPFLNASTSSSTAHHHLPTYSPITPNTLAYMKSTSPFRSYMQLLDEKLHSVTKLDAELHTRIHDFEEQYYHEASVEEAGNYYDDEDDEGNGDNISSPTPSCMARQRMLNETHFYSTRTSTTACPRTVLQFYTPNSASASFGDRSGSGGGGIGDGRRRMQPYSDSFIRRRANDGIMTQTNRNRHCRSASYDDCGTKMEAQQQRHEKLVGFFLDGNATVPLEQQQQQELEHHNTPLSMDDTFVSSVDSSPVDFRRVLWKEGEATPPPCNDDASDQSESEHDNHIPQLKASHRKEIQSMREAHDTALQELRAELGAKHLVELERARVEAKRVHMTELESLLNEMESSSSSVLYLEEQQQREESTLQPLAAVQQLRVSEHDANLDGLLGDSVDQSTCDERMLSCAETSEYEDDEGEQEQHQQQVDVTNDSYNSMSFYIGEEEGFAMFESIEESDISETDVSGEEDSYESFTVDENDDVSVEDDVESKSKCEDTTADRSHCENLVCVELRSKLQLSMEENERMQSKLERLKTTHCDQTKQLIEQHRDDLERLRAEMASSASSALDVELSKIDALKDELATVNDLNRKLVVQHEIMKLEYSAEISSLRRNKLEVEAQVHSLQLRMEEMAQYYLDETSNLKALFDDERTALVSEHVSLVRSIEDVFESKLADKKRELEELELLHRESTEENATKLSQLASQLECAIASNNQLEEHNQVLSRDIDDMIPKFASITGEKDDLTSNLANAHADIETLSLQLLQCEEEKGAIGHQLESVRTERDDLVVQAASLNDLFEEATVGKSAIDASLNDATLEISRQSDLITAMETERISLSNRCTALEEQLASVNAHLASIISEKDDLASNLANAHADIETLSLQLNRSEDERGAIEQQLDTVRVERDELVVKVASLKDSLEEATVGKSAMTASLNDATCEISRQSDLITAMETDRISLSNQITELEEQVDSQSMLLKSTQEDFESTMHEKDRQLDEVANQLRNKSAEHAAQVSQLESRLAIAIMAKEKMEVQFDTARNELSDSLAQVARLTDSLDQSIIEMNTIKVSLDDARREVEFQRDRIGALETERLSQLNQSKELEQQLSGIDAHSKLIQEDFDSKVEEKDRELAEFTQQLDTVAEEYAAQVSQFEGQLKSAVNERGLLEERNQRLTRDLDDTNTKLAAITCQRDCLVLDFSAAQADNEAISLQLKQSENIRADIDQKIATICIERDDLVVQVASLKDSLDEAIVEKSAIEASLKNAQHEITCQKNHVAAMDVEHTSQSNQVRELEQQIAGLNAQLKSIQDAFEGTLHEKVRELDEVAHQLQTNTEMHVTQVSQLESKLTSAIQAKELIEAHNQMMKEDLDEMNRRLSIISCEKDELAANFATSQADNAKLSLQVTRFENDNAVIKQQLATVRAERDDMKGSLDKKSTENDSLRMSLTDARQQIECRNDRISAVKTEQTSLSNQITELQQQLASQQGINESLSNETVDQANKLISLHESIVNMQSSLASKDIRLEELSTSNDDLGNKYLQLVKEHEVDISEKNCVIIEQSSRISSLEVQLSDFGLEKSKLLKEVGDKFRDLKSKEDDIAAMTATFAAVETEMRGLKEIKESPASKETESKEEPQASCEVNEMNDLLSPAASESNSRTDLPIDDRPQTGLRFNRIQDLDHILASMNSDSQALLDKVDHFQGLAAKLAVSVLKLKLQGNENDDQMMIEKANFNDQFLALSEKGTELRWLYAKVMDKTGVIFDLRLENDQLMKENMRMLSEYQSKAAALEVDRTLMEQLQSENQSLKEVNSDLLTEREASSKLRGQLMRTEAALSELRAAMLNADNSLEEVRQDKNHLSHEVDRLHGRIDALEKEKNSLSGCLSDYKEKVAQLSHKVTSMENQATSNAMQILELESKLVSKMNKANTPINKASHSVDIQKANVDVAITSLRVSIGAFIQEFDHIVLQLDMSVNDRNELRVESNVVPDSTAPIEPEPTLNEDHIESSQPKEPKGSISEEDLERIRTFMAKAQQITADSERERNMLKMEVKRLRADLERAEEELALAREESLTINRMRNAVSQSKALLEKSEREKNQLKMENESIKSFMSASMETTASSNHRQSVVSQVSSTERFKVEKGQSMFDILKGTKKSGRKDFVKYRRAEE</sequence>
<feature type="coiled-coil region" evidence="1">
    <location>
        <begin position="1355"/>
        <end position="1417"/>
    </location>
</feature>
<protein>
    <recommendedName>
        <fullName evidence="5">Pericentrin/AKAP-450 centrosomal targeting domain-containing protein</fullName>
    </recommendedName>
</protein>
<proteinExistence type="predicted"/>
<feature type="compositionally biased region" description="Basic and acidic residues" evidence="2">
    <location>
        <begin position="1723"/>
        <end position="1738"/>
    </location>
</feature>
<keyword evidence="4" id="KW-1185">Reference proteome</keyword>
<evidence type="ECO:0000313" key="3">
    <source>
        <dbReference type="EMBL" id="KAL3756424.1"/>
    </source>
</evidence>
<feature type="coiled-coil region" evidence="1">
    <location>
        <begin position="2136"/>
        <end position="2208"/>
    </location>
</feature>